<feature type="coiled-coil region" evidence="1">
    <location>
        <begin position="105"/>
        <end position="164"/>
    </location>
</feature>
<dbReference type="PANTHER" id="PTHR36339:SF2">
    <property type="entry name" value="F23A5.5"/>
    <property type="match status" value="1"/>
</dbReference>
<evidence type="ECO:0000256" key="3">
    <source>
        <dbReference type="SAM" id="Phobius"/>
    </source>
</evidence>
<dbReference type="AlphaFoldDB" id="A0A7N1A6N5"/>
<name>A0A7N1A6N5_KALFE</name>
<dbReference type="PANTHER" id="PTHR36339">
    <property type="entry name" value="F23A5.5"/>
    <property type="match status" value="1"/>
</dbReference>
<evidence type="ECO:0000256" key="1">
    <source>
        <dbReference type="SAM" id="Coils"/>
    </source>
</evidence>
<dbReference type="OMA" id="ACRDARM"/>
<feature type="transmembrane region" description="Helical" evidence="3">
    <location>
        <begin position="84"/>
        <end position="103"/>
    </location>
</feature>
<accession>A0A7N1A6N5</accession>
<keyword evidence="5" id="KW-1185">Reference proteome</keyword>
<dbReference type="Gramene" id="Kaladp0607s0030.2.v1.1">
    <property type="protein sequence ID" value="Kaladp0607s0030.2.v1.1"/>
    <property type="gene ID" value="Kaladp0607s0030.v1.1"/>
</dbReference>
<sequence length="233" mass="26318">MAARMVCCKEFWLRLVRRRSVQVTHSKTMCTSKPVSNGNSNDQEMDDAAKRRDAYRQLENLDFMTATKILLTVPPKRKKFGLDFHLVQLFFCCLPSLAVYLVAQYAQYEMRKMEAELEAKRKAEEEAKAIKLAEERLKGPEGQILEVKERLDKLENAIKEIVVEAKTEDASKKGSEEAISAHKKVDGNTDSRVVEAKTNAHASSASQSPVKDSMDSKPVEPSPRSVIKSEEKQ</sequence>
<evidence type="ECO:0000313" key="4">
    <source>
        <dbReference type="EnsemblPlants" id="Kaladp0607s0030.2.v1.1"/>
    </source>
</evidence>
<keyword evidence="1" id="KW-0175">Coiled coil</keyword>
<dbReference type="Proteomes" id="UP000594263">
    <property type="component" value="Unplaced"/>
</dbReference>
<feature type="region of interest" description="Disordered" evidence="2">
    <location>
        <begin position="169"/>
        <end position="233"/>
    </location>
</feature>
<organism evidence="4 5">
    <name type="scientific">Kalanchoe fedtschenkoi</name>
    <name type="common">Lavender scallops</name>
    <name type="synonym">South American air plant</name>
    <dbReference type="NCBI Taxonomy" id="63787"/>
    <lineage>
        <taxon>Eukaryota</taxon>
        <taxon>Viridiplantae</taxon>
        <taxon>Streptophyta</taxon>
        <taxon>Embryophyta</taxon>
        <taxon>Tracheophyta</taxon>
        <taxon>Spermatophyta</taxon>
        <taxon>Magnoliopsida</taxon>
        <taxon>eudicotyledons</taxon>
        <taxon>Gunneridae</taxon>
        <taxon>Pentapetalae</taxon>
        <taxon>Saxifragales</taxon>
        <taxon>Crassulaceae</taxon>
        <taxon>Kalanchoe</taxon>
    </lineage>
</organism>
<keyword evidence="3" id="KW-1133">Transmembrane helix</keyword>
<dbReference type="Gramene" id="Kaladp0607s0030.1.v1.1">
    <property type="protein sequence ID" value="Kaladp0607s0030.1.v1.1"/>
    <property type="gene ID" value="Kaladp0607s0030.v1.1"/>
</dbReference>
<feature type="compositionally biased region" description="Basic and acidic residues" evidence="2">
    <location>
        <begin position="169"/>
        <end position="195"/>
    </location>
</feature>
<protein>
    <submittedName>
        <fullName evidence="4">Uncharacterized protein</fullName>
    </submittedName>
</protein>
<dbReference type="EnsemblPlants" id="Kaladp0607s0030.2.v1.1">
    <property type="protein sequence ID" value="Kaladp0607s0030.2.v1.1"/>
    <property type="gene ID" value="Kaladp0607s0030.v1.1"/>
</dbReference>
<keyword evidence="3" id="KW-0812">Transmembrane</keyword>
<dbReference type="EnsemblPlants" id="Kaladp0607s0030.1.v1.1">
    <property type="protein sequence ID" value="Kaladp0607s0030.1.v1.1"/>
    <property type="gene ID" value="Kaladp0607s0030.v1.1"/>
</dbReference>
<keyword evidence="3" id="KW-0472">Membrane</keyword>
<reference evidence="4" key="1">
    <citation type="submission" date="2021-01" db="UniProtKB">
        <authorList>
            <consortium name="EnsemblPlants"/>
        </authorList>
    </citation>
    <scope>IDENTIFICATION</scope>
</reference>
<evidence type="ECO:0000313" key="5">
    <source>
        <dbReference type="Proteomes" id="UP000594263"/>
    </source>
</evidence>
<feature type="compositionally biased region" description="Polar residues" evidence="2">
    <location>
        <begin position="200"/>
        <end position="210"/>
    </location>
</feature>
<evidence type="ECO:0000256" key="2">
    <source>
        <dbReference type="SAM" id="MobiDB-lite"/>
    </source>
</evidence>
<proteinExistence type="predicted"/>